<evidence type="ECO:0000313" key="2">
    <source>
        <dbReference type="Proteomes" id="UP001596087"/>
    </source>
</evidence>
<protein>
    <submittedName>
        <fullName evidence="1">GNAT family N-acetyltransferase</fullName>
    </submittedName>
</protein>
<dbReference type="InterPro" id="IPR052523">
    <property type="entry name" value="Trichothecene_AcTrans"/>
</dbReference>
<name>A0ABW0BEZ7_9ACTN</name>
<dbReference type="Proteomes" id="UP001596087">
    <property type="component" value="Unassembled WGS sequence"/>
</dbReference>
<gene>
    <name evidence="1" type="ORF">ACFPGP_01675</name>
</gene>
<comment type="caution">
    <text evidence="1">The sequence shown here is derived from an EMBL/GenBank/DDBJ whole genome shotgun (WGS) entry which is preliminary data.</text>
</comment>
<dbReference type="EMBL" id="JBHSKD010000002">
    <property type="protein sequence ID" value="MFC5175361.1"/>
    <property type="molecule type" value="Genomic_DNA"/>
</dbReference>
<dbReference type="Gene3D" id="3.40.630.30">
    <property type="match status" value="1"/>
</dbReference>
<dbReference type="InterPro" id="IPR016181">
    <property type="entry name" value="Acyl_CoA_acyltransferase"/>
</dbReference>
<reference evidence="2" key="1">
    <citation type="journal article" date="2019" name="Int. J. Syst. Evol. Microbiol.">
        <title>The Global Catalogue of Microorganisms (GCM) 10K type strain sequencing project: providing services to taxonomists for standard genome sequencing and annotation.</title>
        <authorList>
            <consortium name="The Broad Institute Genomics Platform"/>
            <consortium name="The Broad Institute Genome Sequencing Center for Infectious Disease"/>
            <person name="Wu L."/>
            <person name="Ma J."/>
        </authorList>
    </citation>
    <scope>NUCLEOTIDE SEQUENCE [LARGE SCALE GENOMIC DNA]</scope>
    <source>
        <strain evidence="2">DFY41</strain>
    </source>
</reference>
<organism evidence="1 2">
    <name type="scientific">Nocardioides taihuensis</name>
    <dbReference type="NCBI Taxonomy" id="1835606"/>
    <lineage>
        <taxon>Bacteria</taxon>
        <taxon>Bacillati</taxon>
        <taxon>Actinomycetota</taxon>
        <taxon>Actinomycetes</taxon>
        <taxon>Propionibacteriales</taxon>
        <taxon>Nocardioidaceae</taxon>
        <taxon>Nocardioides</taxon>
    </lineage>
</organism>
<sequence>MDVRPATAEDLPAAADTLMRAFRNDPVWGPALGGVTALEDDLRAYWSLYLEGAQRYETVFTGADAGTVSVWIPPGGTELSEGQESELRALAERALDASHVAALFELWDRFDENHPHEAPHAYLSLLATRPSLAGHGYGQAHLAGDLARWDAVGIPTYLESSNPANNHRYERQGYLQVGQFETVLDRAIVTTMWRRVGG</sequence>
<accession>A0ABW0BEZ7</accession>
<evidence type="ECO:0000313" key="1">
    <source>
        <dbReference type="EMBL" id="MFC5175361.1"/>
    </source>
</evidence>
<proteinExistence type="predicted"/>
<dbReference type="SUPFAM" id="SSF55729">
    <property type="entry name" value="Acyl-CoA N-acyltransferases (Nat)"/>
    <property type="match status" value="1"/>
</dbReference>
<dbReference type="RefSeq" id="WP_378586001.1">
    <property type="nucleotide sequence ID" value="NZ_JBHSKD010000002.1"/>
</dbReference>
<dbReference type="PANTHER" id="PTHR42791:SF1">
    <property type="entry name" value="N-ACETYLTRANSFERASE DOMAIN-CONTAINING PROTEIN"/>
    <property type="match status" value="1"/>
</dbReference>
<keyword evidence="2" id="KW-1185">Reference proteome</keyword>
<dbReference type="PANTHER" id="PTHR42791">
    <property type="entry name" value="GNAT FAMILY ACETYLTRANSFERASE"/>
    <property type="match status" value="1"/>
</dbReference>